<dbReference type="PANTHER" id="PTHR47216">
    <property type="match status" value="1"/>
</dbReference>
<dbReference type="InterPro" id="IPR016130">
    <property type="entry name" value="Tyr_Pase_AS"/>
</dbReference>
<dbReference type="InterPro" id="IPR026841">
    <property type="entry name" value="Aur1/Ipt1"/>
</dbReference>
<evidence type="ECO:0000256" key="1">
    <source>
        <dbReference type="SAM" id="Phobius"/>
    </source>
</evidence>
<dbReference type="Gene3D" id="3.90.190.10">
    <property type="entry name" value="Protein tyrosine phosphatase superfamily"/>
    <property type="match status" value="1"/>
</dbReference>
<accession>A0ABW9K092</accession>
<comment type="caution">
    <text evidence="3">The sequence shown here is derived from an EMBL/GenBank/DDBJ whole genome shotgun (WGS) entry which is preliminary data.</text>
</comment>
<feature type="transmembrane region" description="Helical" evidence="1">
    <location>
        <begin position="232"/>
        <end position="249"/>
    </location>
</feature>
<feature type="transmembrane region" description="Helical" evidence="1">
    <location>
        <begin position="35"/>
        <end position="55"/>
    </location>
</feature>
<feature type="transmembrane region" description="Helical" evidence="1">
    <location>
        <begin position="204"/>
        <end position="220"/>
    </location>
</feature>
<name>A0ABW9K092_9FLAO</name>
<feature type="transmembrane region" description="Helical" evidence="1">
    <location>
        <begin position="110"/>
        <end position="130"/>
    </location>
</feature>
<dbReference type="RefSeq" id="WP_409356205.1">
    <property type="nucleotide sequence ID" value="NZ_JBJXVJ010000001.1"/>
</dbReference>
<dbReference type="InterPro" id="IPR036938">
    <property type="entry name" value="PAP2/HPO_sf"/>
</dbReference>
<dbReference type="SMART" id="SM00014">
    <property type="entry name" value="acidPPc"/>
    <property type="match status" value="1"/>
</dbReference>
<gene>
    <name evidence="3" type="ORF">ACKW6Q_07170</name>
</gene>
<dbReference type="EMBL" id="JBJXVJ010000001">
    <property type="protein sequence ID" value="MFN1216754.1"/>
    <property type="molecule type" value="Genomic_DNA"/>
</dbReference>
<keyword evidence="1" id="KW-0472">Membrane</keyword>
<dbReference type="PANTHER" id="PTHR47216:SF4">
    <property type="entry name" value="OS01G0859400 PROTEIN"/>
    <property type="match status" value="1"/>
</dbReference>
<dbReference type="Proteomes" id="UP001634154">
    <property type="component" value="Unassembled WGS sequence"/>
</dbReference>
<organism evidence="3 4">
    <name type="scientific">Chryseobacterium kwangjuense</name>
    <dbReference type="NCBI Taxonomy" id="267125"/>
    <lineage>
        <taxon>Bacteria</taxon>
        <taxon>Pseudomonadati</taxon>
        <taxon>Bacteroidota</taxon>
        <taxon>Flavobacteriia</taxon>
        <taxon>Flavobacteriales</taxon>
        <taxon>Weeksellaceae</taxon>
        <taxon>Chryseobacterium group</taxon>
        <taxon>Chryseobacterium</taxon>
    </lineage>
</organism>
<feature type="domain" description="Tyrosine specific protein phosphatases" evidence="2">
    <location>
        <begin position="383"/>
        <end position="444"/>
    </location>
</feature>
<dbReference type="PROSITE" id="PS00383">
    <property type="entry name" value="TYR_PHOSPHATASE_1"/>
    <property type="match status" value="1"/>
</dbReference>
<feature type="transmembrane region" description="Helical" evidence="1">
    <location>
        <begin position="75"/>
        <end position="98"/>
    </location>
</feature>
<proteinExistence type="predicted"/>
<evidence type="ECO:0000313" key="3">
    <source>
        <dbReference type="EMBL" id="MFN1216754.1"/>
    </source>
</evidence>
<feature type="transmembrane region" description="Helical" evidence="1">
    <location>
        <begin position="158"/>
        <end position="175"/>
    </location>
</feature>
<reference evidence="3 4" key="1">
    <citation type="submission" date="2024-12" db="EMBL/GenBank/DDBJ databases">
        <title>Draft genome sequence of Chryseobacterium kwangjuense AG447.</title>
        <authorList>
            <person name="Cheptsov V.S."/>
            <person name="Belov A."/>
            <person name="Zavarzina A.G."/>
        </authorList>
    </citation>
    <scope>NUCLEOTIDE SEQUENCE [LARGE SCALE GENOMIC DNA]</scope>
    <source>
        <strain evidence="3 4">AG447</strain>
    </source>
</reference>
<feature type="transmembrane region" description="Helical" evidence="1">
    <location>
        <begin position="182"/>
        <end position="198"/>
    </location>
</feature>
<protein>
    <submittedName>
        <fullName evidence="3">Phosphatase PAP2 family protein</fullName>
    </submittedName>
</protein>
<dbReference type="InterPro" id="IPR029021">
    <property type="entry name" value="Prot-tyrosine_phosphatase-like"/>
</dbReference>
<feature type="transmembrane region" description="Helical" evidence="1">
    <location>
        <begin position="255"/>
        <end position="275"/>
    </location>
</feature>
<keyword evidence="1" id="KW-0812">Transmembrane</keyword>
<evidence type="ECO:0000259" key="2">
    <source>
        <dbReference type="PROSITE" id="PS50056"/>
    </source>
</evidence>
<keyword evidence="1" id="KW-1133">Transmembrane helix</keyword>
<dbReference type="PROSITE" id="PS50056">
    <property type="entry name" value="TYR_PHOSPHATASE_2"/>
    <property type="match status" value="1"/>
</dbReference>
<dbReference type="InterPro" id="IPR000326">
    <property type="entry name" value="PAP2/HPO"/>
</dbReference>
<dbReference type="InterPro" id="IPR000387">
    <property type="entry name" value="Tyr_Pase_dom"/>
</dbReference>
<keyword evidence="4" id="KW-1185">Reference proteome</keyword>
<dbReference type="SUPFAM" id="SSF48317">
    <property type="entry name" value="Acid phosphatase/Vanadium-dependent haloperoxidase"/>
    <property type="match status" value="1"/>
</dbReference>
<dbReference type="SUPFAM" id="SSF52799">
    <property type="entry name" value="(Phosphotyrosine protein) phosphatases II"/>
    <property type="match status" value="1"/>
</dbReference>
<dbReference type="Pfam" id="PF14378">
    <property type="entry name" value="PAP2_3"/>
    <property type="match status" value="1"/>
</dbReference>
<evidence type="ECO:0000313" key="4">
    <source>
        <dbReference type="Proteomes" id="UP001634154"/>
    </source>
</evidence>
<sequence>MDDEIVIHTSFFFIKYNHVQKSPMDERRPTLKQQIYAFVLCAVVFMVVYNFAAWYTSTLEKVPSFVFDFETYIPFLPWTIIAYMTSGIFFCLVFFFCTDKEQLKVLTKRMLFVTVIAGLCFIAFPLKFSLQKPAVEEFFLNYPYQFLKIFDSPFNQSPSLHIAYAFIFWTVFSRIKRYRTLLMLWLLFLGISTLTTYQHHCIDILSGTVLAHAGFIIFPYRKNDFHYRNFHIANFYFLFGWILVSAALLMNHFHYYSWLLMLWPALMFILIGYHYQKNNVYFLKDRKGNIPLGKKIFYAPYLLMYHIFWKFLRKNKKPLEIAPRIYISSRPDRKDLFNFEINNDTLVYDLSAEMEELTDLRNKSSYHSFPFLDIGTFDIGETRELVTEITENYKKLPADGKIFIHCTMGFTRSTIIGILVMKNILSLPVDEAVTTMKGIHKNAVIHPYLKDFLKKFNYEQRTF</sequence>
<feature type="transmembrane region" description="Helical" evidence="1">
    <location>
        <begin position="296"/>
        <end position="312"/>
    </location>
</feature>